<evidence type="ECO:0008006" key="4">
    <source>
        <dbReference type="Google" id="ProtNLM"/>
    </source>
</evidence>
<evidence type="ECO:0000313" key="2">
    <source>
        <dbReference type="EMBL" id="MBN8431805.1"/>
    </source>
</evidence>
<feature type="transmembrane region" description="Helical" evidence="1">
    <location>
        <begin position="44"/>
        <end position="66"/>
    </location>
</feature>
<protein>
    <recommendedName>
        <fullName evidence="4">Bacteriophage tail tape measure N-terminal domain-containing protein</fullName>
    </recommendedName>
</protein>
<evidence type="ECO:0000256" key="1">
    <source>
        <dbReference type="SAM" id="Phobius"/>
    </source>
</evidence>
<dbReference type="Proteomes" id="UP000664293">
    <property type="component" value="Unassembled WGS sequence"/>
</dbReference>
<proteinExistence type="predicted"/>
<comment type="caution">
    <text evidence="2">The sequence shown here is derived from an EMBL/GenBank/DDBJ whole genome shotgun (WGS) entry which is preliminary data.</text>
</comment>
<reference evidence="2 3" key="1">
    <citation type="submission" date="2020-12" db="EMBL/GenBank/DDBJ databases">
        <title>Oil enriched cultivation method for isolating marine PHA-producing bacteria.</title>
        <authorList>
            <person name="Zheng W."/>
            <person name="Yu S."/>
            <person name="Huang Y."/>
        </authorList>
    </citation>
    <scope>NUCLEOTIDE SEQUENCE [LARGE SCALE GENOMIC DNA]</scope>
    <source>
        <strain evidence="2 3">SN0-2</strain>
    </source>
</reference>
<name>A0ABS3E936_9GAMM</name>
<dbReference type="EMBL" id="JAEKJR010000002">
    <property type="protein sequence ID" value="MBN8431805.1"/>
    <property type="molecule type" value="Genomic_DNA"/>
</dbReference>
<keyword evidence="1" id="KW-1133">Transmembrane helix</keyword>
<accession>A0ABS3E936</accession>
<keyword evidence="3" id="KW-1185">Reference proteome</keyword>
<organism evidence="2 3">
    <name type="scientific">Microbulbifer salipaludis</name>
    <dbReference type="NCBI Taxonomy" id="187980"/>
    <lineage>
        <taxon>Bacteria</taxon>
        <taxon>Pseudomonadati</taxon>
        <taxon>Pseudomonadota</taxon>
        <taxon>Gammaproteobacteria</taxon>
        <taxon>Cellvibrionales</taxon>
        <taxon>Microbulbiferaceae</taxon>
        <taxon>Microbulbifer</taxon>
    </lineage>
</organism>
<gene>
    <name evidence="2" type="ORF">JF535_13185</name>
</gene>
<sequence length="677" mass="70591">MATAASLLVELGANTAKFHQKMGRAQKENRRTGESLKKMAKTGAVAFAAMAAAAATGIGAIVAHSLRVNDQLAKTADKLGLTTEALAGLRHAAELTGVSQQKLDLGLQRMTRRVAEAAQGTGEARGALQELGLSAQQLARLSPDQQFNKIATAMNQVGSQSDRVRLGFKLFDSEGVDLINTLKLGESGLAAVSKEAEILGLSISRVDAAKMEQANDAMTRAGGVVKGLGNEITAKVSPIISGVAKGFTDWAVNVGGFEGAVNAAFNGAVKGAAFVLDAFHPVELVFRVLRLGALSLGSAVADAMAASADSVARFMTDFLTPFRVTFIGLIQFINSGLQKLNQIGLVSDEAAARAGAFADAFSGKLNDALSFNSGEIKQFAKDMAVAVESEAKAIESLVEGPSRGERLQAWVAEAQATATQVAQATTAAALAGTAAIEGELIKRTELETWKYEQELLALQTSLGNSYLTRDLFYQIEADRKRLHEQKLTDLEKAQIKQRIANAQAEAKSRQQLQSKMWTDLMSLTASKSRKLFEIGKAAAIANAVVSTYESANKAMTTLPWPLNLAAAAATVAAGIVNVQRIRSQSFQGGGGGGTSVGSASSASASSVTSSPAAVAPTPAPSAAEQPAAQTNIIIQGNVSGNDAGRLVDEIRDLVNNGDVVLIDPNSRNGQELAALNA</sequence>
<dbReference type="RefSeq" id="WP_207002900.1">
    <property type="nucleotide sequence ID" value="NZ_JAEKJR010000002.1"/>
</dbReference>
<evidence type="ECO:0000313" key="3">
    <source>
        <dbReference type="Proteomes" id="UP000664293"/>
    </source>
</evidence>
<keyword evidence="1" id="KW-0472">Membrane</keyword>
<keyword evidence="1" id="KW-0812">Transmembrane</keyword>